<dbReference type="EMBL" id="RCTF01000001">
    <property type="protein sequence ID" value="RLP81953.1"/>
    <property type="molecule type" value="Genomic_DNA"/>
</dbReference>
<dbReference type="InterPro" id="IPR026289">
    <property type="entry name" value="SBP_TakP-like"/>
</dbReference>
<keyword evidence="4" id="KW-1185">Reference proteome</keyword>
<name>A0A3L7AN75_9HYPH</name>
<dbReference type="GO" id="GO:0055085">
    <property type="term" value="P:transmembrane transport"/>
    <property type="evidence" value="ECO:0007669"/>
    <property type="project" value="InterPro"/>
</dbReference>
<dbReference type="InterPro" id="IPR038404">
    <property type="entry name" value="TRAP_DctP_sf"/>
</dbReference>
<protein>
    <submittedName>
        <fullName evidence="3">TRAP transporter substrate-binding protein</fullName>
    </submittedName>
</protein>
<evidence type="ECO:0000256" key="2">
    <source>
        <dbReference type="PIRSR" id="PIRSR039026-2"/>
    </source>
</evidence>
<dbReference type="OrthoDB" id="9780733at2"/>
<dbReference type="GO" id="GO:0046872">
    <property type="term" value="F:metal ion binding"/>
    <property type="evidence" value="ECO:0007669"/>
    <property type="project" value="UniProtKB-KW"/>
</dbReference>
<feature type="binding site" evidence="2">
    <location>
        <position position="212"/>
    </location>
    <ligand>
        <name>substrate</name>
    </ligand>
</feature>
<keyword evidence="2" id="KW-0479">Metal-binding</keyword>
<reference evidence="3 4" key="1">
    <citation type="submission" date="2018-10" db="EMBL/GenBank/DDBJ databases">
        <title>Xanthobacter tagetidis genome sequencing and assembly.</title>
        <authorList>
            <person name="Maclea K.S."/>
            <person name="Goen A.E."/>
            <person name="Fatima S.A."/>
        </authorList>
    </citation>
    <scope>NUCLEOTIDE SEQUENCE [LARGE SCALE GENOMIC DNA]</scope>
    <source>
        <strain evidence="3 4">ATCC 700314</strain>
    </source>
</reference>
<dbReference type="Pfam" id="PF03480">
    <property type="entry name" value="DctP"/>
    <property type="match status" value="1"/>
</dbReference>
<dbReference type="SUPFAM" id="SSF53850">
    <property type="entry name" value="Periplasmic binding protein-like II"/>
    <property type="match status" value="1"/>
</dbReference>
<gene>
    <name evidence="3" type="ORF">D9R14_00730</name>
</gene>
<dbReference type="PANTHER" id="PTHR33376:SF5">
    <property type="entry name" value="EXTRACYTOPLASMIC SOLUTE RECEPTOR PROTEIN"/>
    <property type="match status" value="1"/>
</dbReference>
<dbReference type="PIRSF" id="PIRSF039026">
    <property type="entry name" value="SiaP"/>
    <property type="match status" value="1"/>
</dbReference>
<comment type="caution">
    <text evidence="3">The sequence shown here is derived from an EMBL/GenBank/DDBJ whole genome shotgun (WGS) entry which is preliminary data.</text>
</comment>
<evidence type="ECO:0000256" key="1">
    <source>
        <dbReference type="ARBA" id="ARBA00022729"/>
    </source>
</evidence>
<dbReference type="PANTHER" id="PTHR33376">
    <property type="match status" value="1"/>
</dbReference>
<dbReference type="CDD" id="cd13604">
    <property type="entry name" value="PBP2_TRAP_ketoacid_lactate_like"/>
    <property type="match status" value="1"/>
</dbReference>
<dbReference type="Gene3D" id="3.40.190.170">
    <property type="entry name" value="Bacterial extracellular solute-binding protein, family 7"/>
    <property type="match status" value="1"/>
</dbReference>
<dbReference type="NCBIfam" id="NF037995">
    <property type="entry name" value="TRAP_S1"/>
    <property type="match status" value="1"/>
</dbReference>
<feature type="binding site" evidence="2">
    <location>
        <position position="213"/>
    </location>
    <ligand>
        <name>Na(+)</name>
        <dbReference type="ChEBI" id="CHEBI:29101"/>
    </ligand>
</feature>
<evidence type="ECO:0000313" key="4">
    <source>
        <dbReference type="Proteomes" id="UP000269692"/>
    </source>
</evidence>
<dbReference type="AlphaFoldDB" id="A0A3L7AN75"/>
<accession>A0A3L7AN75</accession>
<dbReference type="GO" id="GO:0031317">
    <property type="term" value="C:tripartite ATP-independent periplasmic transporter complex"/>
    <property type="evidence" value="ECO:0007669"/>
    <property type="project" value="InterPro"/>
</dbReference>
<evidence type="ECO:0000313" key="3">
    <source>
        <dbReference type="EMBL" id="RLP81953.1"/>
    </source>
</evidence>
<dbReference type="Gene3D" id="3.40.190.10">
    <property type="entry name" value="Periplasmic binding protein-like II"/>
    <property type="match status" value="1"/>
</dbReference>
<sequence>MDRRKIVAGLAAGAAGAAAFPAPAISQGRIEWRMVTAWPKNLPGLGTGAERLAQRITKMSDGKLAVKVFAAGELVPGLQTFDAVQNGTAEMGHDTPGFHLGKNRAFGYFFTVPFGMAYVEHVAWLYHGGGQQLWDELSAQYGLKSFAIGNIDTPPFGWFKKPITSVADLKGLKMRMPGLGAEMIRRVGMVPTILAPGDIFAALQSGALDATDFTGPANDMALGFQQVCKYYYWPGVQKPGAIQQVIISKAKYDALSPTLQEVVTVACQAGHQDMLAEYNWINAQALKALTEKHGVEARKLPDEVLVALGTAAGEVLKEERGKLDPLGQKIWDAYFSARRTMINLSDYSDRALGNARGLGFPYV</sequence>
<dbReference type="Proteomes" id="UP000269692">
    <property type="component" value="Unassembled WGS sequence"/>
</dbReference>
<keyword evidence="1" id="KW-0732">Signal</keyword>
<proteinExistence type="predicted"/>
<dbReference type="InterPro" id="IPR018389">
    <property type="entry name" value="DctP_fam"/>
</dbReference>
<organism evidence="3 4">
    <name type="scientific">Xanthobacter tagetidis</name>
    <dbReference type="NCBI Taxonomy" id="60216"/>
    <lineage>
        <taxon>Bacteria</taxon>
        <taxon>Pseudomonadati</taxon>
        <taxon>Pseudomonadota</taxon>
        <taxon>Alphaproteobacteria</taxon>
        <taxon>Hyphomicrobiales</taxon>
        <taxon>Xanthobacteraceae</taxon>
        <taxon>Xanthobacter</taxon>
    </lineage>
</organism>